<feature type="compositionally biased region" description="Basic and acidic residues" evidence="1">
    <location>
        <begin position="210"/>
        <end position="225"/>
    </location>
</feature>
<dbReference type="InterPro" id="IPR025724">
    <property type="entry name" value="GAG-pre-integrase_dom"/>
</dbReference>
<feature type="compositionally biased region" description="Acidic residues" evidence="1">
    <location>
        <begin position="615"/>
        <end position="627"/>
    </location>
</feature>
<feature type="compositionally biased region" description="Basic and acidic residues" evidence="1">
    <location>
        <begin position="598"/>
        <end position="610"/>
    </location>
</feature>
<feature type="domain" description="Retrovirus-related Pol polyprotein from transposon TNT 1-94-like beta-barrel" evidence="3">
    <location>
        <begin position="381"/>
        <end position="465"/>
    </location>
</feature>
<feature type="domain" description="GAG-pre-integrase" evidence="2">
    <location>
        <begin position="495"/>
        <end position="546"/>
    </location>
</feature>
<reference evidence="4" key="1">
    <citation type="submission" date="2022-11" db="EMBL/GenBank/DDBJ databases">
        <authorList>
            <person name="Petersen C."/>
        </authorList>
    </citation>
    <scope>NUCLEOTIDE SEQUENCE</scope>
    <source>
        <strain evidence="4">IBT 23319</strain>
    </source>
</reference>
<accession>A0A9W9NLZ0</accession>
<dbReference type="Pfam" id="PF22936">
    <property type="entry name" value="Pol_BBD"/>
    <property type="match status" value="1"/>
</dbReference>
<evidence type="ECO:0000313" key="5">
    <source>
        <dbReference type="Proteomes" id="UP001147733"/>
    </source>
</evidence>
<proteinExistence type="predicted"/>
<feature type="region of interest" description="Disordered" evidence="1">
    <location>
        <begin position="210"/>
        <end position="246"/>
    </location>
</feature>
<protein>
    <recommendedName>
        <fullName evidence="6">GAG-pre-integrase domain-containing protein</fullName>
    </recommendedName>
</protein>
<dbReference type="Proteomes" id="UP001147733">
    <property type="component" value="Unassembled WGS sequence"/>
</dbReference>
<organism evidence="4 5">
    <name type="scientific">Penicillium citrinum</name>
    <dbReference type="NCBI Taxonomy" id="5077"/>
    <lineage>
        <taxon>Eukaryota</taxon>
        <taxon>Fungi</taxon>
        <taxon>Dikarya</taxon>
        <taxon>Ascomycota</taxon>
        <taxon>Pezizomycotina</taxon>
        <taxon>Eurotiomycetes</taxon>
        <taxon>Eurotiomycetidae</taxon>
        <taxon>Eurotiales</taxon>
        <taxon>Aspergillaceae</taxon>
        <taxon>Penicillium</taxon>
    </lineage>
</organism>
<dbReference type="InterPro" id="IPR054722">
    <property type="entry name" value="PolX-like_BBD"/>
</dbReference>
<name>A0A9W9NLZ0_PENCI</name>
<dbReference type="GeneID" id="81386518"/>
<reference evidence="4" key="2">
    <citation type="journal article" date="2023" name="IMA Fungus">
        <title>Comparative genomic study of the Penicillium genus elucidates a diverse pangenome and 15 lateral gene transfer events.</title>
        <authorList>
            <person name="Petersen C."/>
            <person name="Sorensen T."/>
            <person name="Nielsen M.R."/>
            <person name="Sondergaard T.E."/>
            <person name="Sorensen J.L."/>
            <person name="Fitzpatrick D.A."/>
            <person name="Frisvad J.C."/>
            <person name="Nielsen K.L."/>
        </authorList>
    </citation>
    <scope>NUCLEOTIDE SEQUENCE</scope>
    <source>
        <strain evidence="4">IBT 23319</strain>
    </source>
</reference>
<dbReference type="EMBL" id="JAPQKT010000008">
    <property type="protein sequence ID" value="KAJ5222193.1"/>
    <property type="molecule type" value="Genomic_DNA"/>
</dbReference>
<evidence type="ECO:0000259" key="2">
    <source>
        <dbReference type="Pfam" id="PF13976"/>
    </source>
</evidence>
<evidence type="ECO:0000259" key="3">
    <source>
        <dbReference type="Pfam" id="PF22936"/>
    </source>
</evidence>
<gene>
    <name evidence="4" type="ORF">N7469_008433</name>
</gene>
<evidence type="ECO:0008006" key="6">
    <source>
        <dbReference type="Google" id="ProtNLM"/>
    </source>
</evidence>
<comment type="caution">
    <text evidence="4">The sequence shown here is derived from an EMBL/GenBank/DDBJ whole genome shotgun (WGS) entry which is preliminary data.</text>
</comment>
<feature type="region of interest" description="Disordered" evidence="1">
    <location>
        <begin position="893"/>
        <end position="913"/>
    </location>
</feature>
<dbReference type="OrthoDB" id="4239548at2759"/>
<evidence type="ECO:0000313" key="4">
    <source>
        <dbReference type="EMBL" id="KAJ5222193.1"/>
    </source>
</evidence>
<sequence length="913" mass="102504">MDEVKSDRQLQGKTNFISWKREFERAARANDALEFLTGEEVVPTKPNKDDYLAKVSEIDTRRSTRVKKALTPTTDDGDEADDGQSIVLTTNNTLRWQIDYNEHKAAKEKMKLAGKLLDMWVSDGIKIEIEDCADAKEAYDFIKKRYAVTNERARDKYTNQIRQIKADLKTVKYDMTDDIMTGSDQPKLTNPPDLDYLFERLHVEEMHQYQAREERKARDKARRDTNANGTPNMDSNARYKPRREDRGHLRCTYPGCGKTGHTEEYCWVKSPEKIPRSLKEKFANNPNRANLANGMGGVAEMDLKESNDTYVRNDTLGSDSSSPISSNPANSLTQMHRAVSCVSLGRSGGVVTENPVTETLNFSKPVLGAFLAGTFCTTDTWLADTGANMHIVNDMKWFMKDKFHPSNLKISTADGSTTLKIEGTGVVRLLLRCPDGFQVKVSLSEVAYAPEGKCNLFSGGMFVRKAKVTGVYNEKYMTWIDGAGFTVGHAIFDNGLYHLKATKVSSQDIPDNLIAATIDFDDPVWIWHRRLGHLGFQNMLMLLNSSTGMEITEKQIKAKLKAVCPVVPTPDLEMPSHIPSGEENEGSDEEDSDQADDQDQRMSEAAHESSYEIGSADDEYDTEEEDSATAVMSKYFNPPRHAGMAKRKVTDIPTVVPRKSRRATHDLLDVELAHSDSDFADSDDDSWYYSDDGKISRAYWQFVAKHGGNHMKTFLPDDGRKDWKPYRRVTNAPMTEAEGAIVADPAKAASGESRHAPTKLKTKTNSIASCNYRLSDGTYEAWAVRSFEVNDLGERTLRTDYEHFTGRGKIKVSQELKAIRDSLETKLPKERRTNQLKSADISDSDASRAEPNVQQRPAPSSSKQFKYGLTAYTEHDPPDLSLKMGGGANSKYHEAKMEELKSHREKGNKCYGQ</sequence>
<feature type="compositionally biased region" description="Acidic residues" evidence="1">
    <location>
        <begin position="582"/>
        <end position="597"/>
    </location>
</feature>
<keyword evidence="5" id="KW-1185">Reference proteome</keyword>
<dbReference type="RefSeq" id="XP_056497116.1">
    <property type="nucleotide sequence ID" value="XM_056647351.1"/>
</dbReference>
<dbReference type="AlphaFoldDB" id="A0A9W9NLZ0"/>
<feature type="compositionally biased region" description="Polar residues" evidence="1">
    <location>
        <begin position="226"/>
        <end position="235"/>
    </location>
</feature>
<feature type="compositionally biased region" description="Polar residues" evidence="1">
    <location>
        <begin position="852"/>
        <end position="864"/>
    </location>
</feature>
<feature type="region of interest" description="Disordered" evidence="1">
    <location>
        <begin position="825"/>
        <end position="864"/>
    </location>
</feature>
<dbReference type="Pfam" id="PF13976">
    <property type="entry name" value="gag_pre-integrs"/>
    <property type="match status" value="1"/>
</dbReference>
<evidence type="ECO:0000256" key="1">
    <source>
        <dbReference type="SAM" id="MobiDB-lite"/>
    </source>
</evidence>
<feature type="region of interest" description="Disordered" evidence="1">
    <location>
        <begin position="568"/>
        <end position="628"/>
    </location>
</feature>